<comment type="caution">
    <text evidence="1">The sequence shown here is derived from an EMBL/GenBank/DDBJ whole genome shotgun (WGS) entry which is preliminary data.</text>
</comment>
<gene>
    <name evidence="1" type="ORF">FVB16_28070</name>
</gene>
<evidence type="ECO:0000313" key="2">
    <source>
        <dbReference type="Proteomes" id="UP000392867"/>
    </source>
</evidence>
<organism evidence="1 2">
    <name type="scientific">Escherichia coli</name>
    <dbReference type="NCBI Taxonomy" id="562"/>
    <lineage>
        <taxon>Bacteria</taxon>
        <taxon>Pseudomonadati</taxon>
        <taxon>Pseudomonadota</taxon>
        <taxon>Gammaproteobacteria</taxon>
        <taxon>Enterobacterales</taxon>
        <taxon>Enterobacteriaceae</taxon>
        <taxon>Escherichia</taxon>
    </lineage>
</organism>
<dbReference type="Proteomes" id="UP000392867">
    <property type="component" value="Unassembled WGS sequence"/>
</dbReference>
<protein>
    <submittedName>
        <fullName evidence="1">Uncharacterized protein</fullName>
    </submittedName>
</protein>
<proteinExistence type="predicted"/>
<sequence length="162" mass="19303">METLITELNEYDFNQRIKNIFPFIQNGLSTPHKKGKGILVESMERILLRNGVILNYFKVDDCFEDIVSYDNEKGLDYIYKLFFYNIKLSSDVLFFTPFMDTNNGNKGVVMRFDYLHNFLIFENTKYYKYGLDISSNDLFFYLYGENKFFGVEHNSPPYWLSL</sequence>
<dbReference type="AlphaFoldDB" id="A0A5N8HIL0"/>
<accession>A0A5N8HIL0</accession>
<evidence type="ECO:0000313" key="1">
    <source>
        <dbReference type="EMBL" id="MPU52629.1"/>
    </source>
</evidence>
<dbReference type="RefSeq" id="WP_001558831.1">
    <property type="nucleotide sequence ID" value="NZ_AP027254.1"/>
</dbReference>
<dbReference type="EMBL" id="VOTT01001216">
    <property type="protein sequence ID" value="MPU52629.1"/>
    <property type="molecule type" value="Genomic_DNA"/>
</dbReference>
<reference evidence="1 2" key="1">
    <citation type="submission" date="2019-08" db="EMBL/GenBank/DDBJ databases">
        <title>Identification of Water Treatment Resistant and Multidrug Resistant Urinary Pathogenic Escherichia coli in Wastewater.</title>
        <authorList>
            <person name="Neumann N."/>
        </authorList>
    </citation>
    <scope>NUCLEOTIDE SEQUENCE [LARGE SCALE GENOMIC DNA]</scope>
    <source>
        <strain evidence="1 2">WU2356</strain>
    </source>
</reference>
<name>A0A5N8HIL0_ECOLX</name>